<geneLocation type="mitochondrion" evidence="1"/>
<dbReference type="EMBL" id="LKAM01000002">
    <property type="protein sequence ID" value="KUM50128.1"/>
    <property type="molecule type" value="Genomic_DNA"/>
</dbReference>
<comment type="caution">
    <text evidence="1">The sequence shown here is derived from an EMBL/GenBank/DDBJ whole genome shotgun (WGS) entry which is preliminary data.</text>
</comment>
<evidence type="ECO:0000313" key="1">
    <source>
        <dbReference type="EMBL" id="KUM50128.1"/>
    </source>
</evidence>
<dbReference type="AlphaFoldDB" id="A0A101M379"/>
<proteinExistence type="predicted"/>
<name>A0A101M379_PICGL</name>
<sequence length="68" mass="7915">MIHQLGVFLMAHQITHYFHPWIHNLSNQCHLLLGVSILRACGLRTYFTPACYVPHNETGYVFIYGKLE</sequence>
<keyword evidence="1" id="KW-0496">Mitochondrion</keyword>
<protein>
    <submittedName>
        <fullName evidence="1">Uncharacterized protein</fullName>
    </submittedName>
</protein>
<accession>A0A101M379</accession>
<gene>
    <name evidence="1" type="ORF">ABT39_MTgene3356</name>
</gene>
<organism evidence="1">
    <name type="scientific">Picea glauca</name>
    <name type="common">White spruce</name>
    <name type="synonym">Pinus glauca</name>
    <dbReference type="NCBI Taxonomy" id="3330"/>
    <lineage>
        <taxon>Eukaryota</taxon>
        <taxon>Viridiplantae</taxon>
        <taxon>Streptophyta</taxon>
        <taxon>Embryophyta</taxon>
        <taxon>Tracheophyta</taxon>
        <taxon>Spermatophyta</taxon>
        <taxon>Pinopsida</taxon>
        <taxon>Pinidae</taxon>
        <taxon>Conifers I</taxon>
        <taxon>Pinales</taxon>
        <taxon>Pinaceae</taxon>
        <taxon>Picea</taxon>
    </lineage>
</organism>
<reference evidence="1" key="1">
    <citation type="journal article" date="2015" name="Genome Biol. Evol.">
        <title>Organellar Genomes of White Spruce (Picea glauca): Assembly and Annotation.</title>
        <authorList>
            <person name="Jackman S.D."/>
            <person name="Warren R.L."/>
            <person name="Gibb E.A."/>
            <person name="Vandervalk B.P."/>
            <person name="Mohamadi H."/>
            <person name="Chu J."/>
            <person name="Raymond A."/>
            <person name="Pleasance S."/>
            <person name="Coope R."/>
            <person name="Wildung M.R."/>
            <person name="Ritland C.E."/>
            <person name="Bousquet J."/>
            <person name="Jones S.J."/>
            <person name="Bohlmann J."/>
            <person name="Birol I."/>
        </authorList>
    </citation>
    <scope>NUCLEOTIDE SEQUENCE [LARGE SCALE GENOMIC DNA]</scope>
    <source>
        <tissue evidence="1">Flushing bud</tissue>
    </source>
</reference>